<evidence type="ECO:0000313" key="3">
    <source>
        <dbReference type="Proteomes" id="UP000249130"/>
    </source>
</evidence>
<keyword evidence="3" id="KW-1185">Reference proteome</keyword>
<accession>A0A327KTR9</accession>
<sequence>MSGDDLDLVRGSGNVFRDFGHPDADLEQARAIVAAAIVRALDRRMLGVRAAEKLTGIAASELSRIRNGRLGRFTLDRLITILGRLDQRLQVSIDIQERPSAPALAGT</sequence>
<dbReference type="GO" id="GO:0003677">
    <property type="term" value="F:DNA binding"/>
    <property type="evidence" value="ECO:0007669"/>
    <property type="project" value="InterPro"/>
</dbReference>
<organism evidence="2 3">
    <name type="scientific">Rhodoplanes roseus</name>
    <dbReference type="NCBI Taxonomy" id="29409"/>
    <lineage>
        <taxon>Bacteria</taxon>
        <taxon>Pseudomonadati</taxon>
        <taxon>Pseudomonadota</taxon>
        <taxon>Alphaproteobacteria</taxon>
        <taxon>Hyphomicrobiales</taxon>
        <taxon>Nitrobacteraceae</taxon>
        <taxon>Rhodoplanes</taxon>
    </lineage>
</organism>
<dbReference type="OrthoDB" id="9795596at2"/>
<gene>
    <name evidence="2" type="ORF">CH341_19840</name>
</gene>
<dbReference type="Proteomes" id="UP000249130">
    <property type="component" value="Unassembled WGS sequence"/>
</dbReference>
<dbReference type="Gene3D" id="1.10.260.40">
    <property type="entry name" value="lambda repressor-like DNA-binding domains"/>
    <property type="match status" value="1"/>
</dbReference>
<dbReference type="InterPro" id="IPR010982">
    <property type="entry name" value="Lambda_DNA-bd_dom_sf"/>
</dbReference>
<dbReference type="RefSeq" id="WP_111420736.1">
    <property type="nucleotide sequence ID" value="NZ_NPEX01000159.1"/>
</dbReference>
<protein>
    <submittedName>
        <fullName evidence="2">XRE family transcriptional regulator</fullName>
    </submittedName>
</protein>
<dbReference type="InterPro" id="IPR039554">
    <property type="entry name" value="HigA2-like_HTH"/>
</dbReference>
<dbReference type="SUPFAM" id="SSF47413">
    <property type="entry name" value="lambda repressor-like DNA-binding domains"/>
    <property type="match status" value="1"/>
</dbReference>
<dbReference type="Pfam" id="PF13744">
    <property type="entry name" value="HTH_37"/>
    <property type="match status" value="1"/>
</dbReference>
<reference evidence="2 3" key="1">
    <citation type="submission" date="2017-07" db="EMBL/GenBank/DDBJ databases">
        <title>Draft Genome Sequences of Select Purple Nonsulfur Bacteria.</title>
        <authorList>
            <person name="Lasarre B."/>
            <person name="Mckinlay J.B."/>
        </authorList>
    </citation>
    <scope>NUCLEOTIDE SEQUENCE [LARGE SCALE GENOMIC DNA]</scope>
    <source>
        <strain evidence="2 3">DSM 5909</strain>
    </source>
</reference>
<comment type="caution">
    <text evidence="2">The sequence shown here is derived from an EMBL/GenBank/DDBJ whole genome shotgun (WGS) entry which is preliminary data.</text>
</comment>
<dbReference type="AlphaFoldDB" id="A0A327KTR9"/>
<evidence type="ECO:0000313" key="2">
    <source>
        <dbReference type="EMBL" id="RAI42320.1"/>
    </source>
</evidence>
<evidence type="ECO:0000259" key="1">
    <source>
        <dbReference type="Pfam" id="PF13744"/>
    </source>
</evidence>
<feature type="domain" description="HigA2-like helix-turn-helix" evidence="1">
    <location>
        <begin position="15"/>
        <end position="93"/>
    </location>
</feature>
<dbReference type="EMBL" id="NPEX01000159">
    <property type="protein sequence ID" value="RAI42320.1"/>
    <property type="molecule type" value="Genomic_DNA"/>
</dbReference>
<proteinExistence type="predicted"/>
<name>A0A327KTR9_9BRAD</name>